<accession>A0ABW0BWH4</accession>
<name>A0ABW0BWH4_9BACT</name>
<evidence type="ECO:0000313" key="1">
    <source>
        <dbReference type="EMBL" id="MFC5191816.1"/>
    </source>
</evidence>
<reference evidence="2" key="1">
    <citation type="journal article" date="2019" name="Int. J. Syst. Evol. Microbiol.">
        <title>The Global Catalogue of Microorganisms (GCM) 10K type strain sequencing project: providing services to taxonomists for standard genome sequencing and annotation.</title>
        <authorList>
            <consortium name="The Broad Institute Genomics Platform"/>
            <consortium name="The Broad Institute Genome Sequencing Center for Infectious Disease"/>
            <person name="Wu L."/>
            <person name="Ma J."/>
        </authorList>
    </citation>
    <scope>NUCLEOTIDE SEQUENCE [LARGE SCALE GENOMIC DNA]</scope>
    <source>
        <strain evidence="2">CGMCC 1.7030</strain>
    </source>
</reference>
<comment type="caution">
    <text evidence="1">The sequence shown here is derived from an EMBL/GenBank/DDBJ whole genome shotgun (WGS) entry which is preliminary data.</text>
</comment>
<keyword evidence="2" id="KW-1185">Reference proteome</keyword>
<organism evidence="1 2">
    <name type="scientific">Algoriphagus aquatilis</name>
    <dbReference type="NCBI Taxonomy" id="490186"/>
    <lineage>
        <taxon>Bacteria</taxon>
        <taxon>Pseudomonadati</taxon>
        <taxon>Bacteroidota</taxon>
        <taxon>Cytophagia</taxon>
        <taxon>Cytophagales</taxon>
        <taxon>Cyclobacteriaceae</taxon>
        <taxon>Algoriphagus</taxon>
    </lineage>
</organism>
<dbReference type="Proteomes" id="UP001596163">
    <property type="component" value="Unassembled WGS sequence"/>
</dbReference>
<proteinExistence type="predicted"/>
<gene>
    <name evidence="1" type="ORF">ACFPIK_08550</name>
</gene>
<dbReference type="EMBL" id="JBHSKS010000005">
    <property type="protein sequence ID" value="MFC5191816.1"/>
    <property type="molecule type" value="Genomic_DNA"/>
</dbReference>
<sequence length="204" mass="23245">MSSHHFVKEQQEPAVLILETNGISFDEVSPLLEWVPTVLVWQDSVEVVQSWGIKVDVILATQEFQQANYYLLEEQYPVRFLTVSGSQPLEEGLHYLLASQHKGVHLVGFDHAKLEDLASKIDLLDLTALDGDWKYYPVKEGKFKKWFAASEIRILAKENQPLELSNSNGQLLFPIQYLTQIEVPEGISEFSSPDIFWIGEKVIS</sequence>
<protein>
    <submittedName>
        <fullName evidence="1">Thiamine pyrophosphokinase</fullName>
    </submittedName>
</protein>
<dbReference type="RefSeq" id="WP_377914221.1">
    <property type="nucleotide sequence ID" value="NZ_JBHSKS010000005.1"/>
</dbReference>
<evidence type="ECO:0000313" key="2">
    <source>
        <dbReference type="Proteomes" id="UP001596163"/>
    </source>
</evidence>